<dbReference type="NCBIfam" id="NF008035">
    <property type="entry name" value="PRK10767.1"/>
    <property type="match status" value="1"/>
</dbReference>
<dbReference type="PANTHER" id="PTHR43096:SF48">
    <property type="entry name" value="CHAPERONE PROTEIN DNAJ"/>
    <property type="match status" value="1"/>
</dbReference>
<dbReference type="GO" id="GO:0005524">
    <property type="term" value="F:ATP binding"/>
    <property type="evidence" value="ECO:0007669"/>
    <property type="project" value="InterPro"/>
</dbReference>
<evidence type="ECO:0000256" key="5">
    <source>
        <dbReference type="ARBA" id="ARBA00022771"/>
    </source>
</evidence>
<sequence>MRAAGPDYYALLGVARDATPDEIKKAYRKLARELHPDVNPDLQSQERFKIITAAYEVLSDPEKRQMFDLGGDPLSSSGGGNSQGFDFGDIMDAFFGGGGGQRGPRTRARRGQDAMIRIQITLSAAVFGETRDITVDTAAGCATCGGKGTASNSEAVPCVMCKGRGEVQQVQRSFLGQVMTSRPCPTCQGFGSTIPHPCHECAGDGRVRTRRTITIKVPPGVDTGTRIQLTGEGEVGPNGGPAGDLYIEVMVQPHSVFERQGDELHCVLTLPMTSAALGTKVKFDTLDGEQEIDVRPGTQPGAILTLRGLGAARLRGGGRGDLYVHIDVAIPTKLDDAQATLLKQLADLRSEDVVRVGDGGTEAGGGLFTRLKDAFSPR</sequence>
<keyword evidence="6" id="KW-0862">Zinc</keyword>
<dbReference type="PROSITE" id="PS51188">
    <property type="entry name" value="ZF_CR"/>
    <property type="match status" value="1"/>
</dbReference>
<dbReference type="InterPro" id="IPR036869">
    <property type="entry name" value="J_dom_sf"/>
</dbReference>
<gene>
    <name evidence="11" type="ORF">UFOPK2310_00185</name>
</gene>
<dbReference type="SUPFAM" id="SSF57938">
    <property type="entry name" value="DnaJ/Hsp40 cysteine-rich domain"/>
    <property type="match status" value="1"/>
</dbReference>
<dbReference type="PRINTS" id="PR00625">
    <property type="entry name" value="JDOMAIN"/>
</dbReference>
<dbReference type="InterPro" id="IPR012724">
    <property type="entry name" value="DnaJ"/>
</dbReference>
<dbReference type="SUPFAM" id="SSF49493">
    <property type="entry name" value="HSP40/DnaJ peptide-binding domain"/>
    <property type="match status" value="2"/>
</dbReference>
<evidence type="ECO:0000256" key="4">
    <source>
        <dbReference type="ARBA" id="ARBA00022737"/>
    </source>
</evidence>
<evidence type="ECO:0000256" key="6">
    <source>
        <dbReference type="ARBA" id="ARBA00022833"/>
    </source>
</evidence>
<dbReference type="FunFam" id="2.60.260.20:FF:000005">
    <property type="entry name" value="Chaperone protein dnaJ 1, mitochondrial"/>
    <property type="match status" value="1"/>
</dbReference>
<dbReference type="GO" id="GO:0006260">
    <property type="term" value="P:DNA replication"/>
    <property type="evidence" value="ECO:0007669"/>
    <property type="project" value="UniProtKB-KW"/>
</dbReference>
<name>A0A6J6LMD5_9ZZZZ</name>
<evidence type="ECO:0000256" key="2">
    <source>
        <dbReference type="ARBA" id="ARBA00022705"/>
    </source>
</evidence>
<dbReference type="GO" id="GO:0051082">
    <property type="term" value="F:unfolded protein binding"/>
    <property type="evidence" value="ECO:0007669"/>
    <property type="project" value="InterPro"/>
</dbReference>
<dbReference type="PANTHER" id="PTHR43096">
    <property type="entry name" value="DNAJ HOMOLOG 1, MITOCHONDRIAL-RELATED"/>
    <property type="match status" value="1"/>
</dbReference>
<evidence type="ECO:0000256" key="7">
    <source>
        <dbReference type="ARBA" id="ARBA00023016"/>
    </source>
</evidence>
<dbReference type="PROSITE" id="PS00636">
    <property type="entry name" value="DNAJ_1"/>
    <property type="match status" value="1"/>
</dbReference>
<dbReference type="SMART" id="SM00271">
    <property type="entry name" value="DnaJ"/>
    <property type="match status" value="1"/>
</dbReference>
<dbReference type="SUPFAM" id="SSF46565">
    <property type="entry name" value="Chaperone J-domain"/>
    <property type="match status" value="1"/>
</dbReference>
<dbReference type="GO" id="GO:0005737">
    <property type="term" value="C:cytoplasm"/>
    <property type="evidence" value="ECO:0007669"/>
    <property type="project" value="TreeGrafter"/>
</dbReference>
<protein>
    <submittedName>
        <fullName evidence="11">Unannotated protein</fullName>
    </submittedName>
</protein>
<dbReference type="Gene3D" id="1.10.287.110">
    <property type="entry name" value="DnaJ domain"/>
    <property type="match status" value="1"/>
</dbReference>
<dbReference type="EMBL" id="CAEZWW010000011">
    <property type="protein sequence ID" value="CAB4663050.1"/>
    <property type="molecule type" value="Genomic_DNA"/>
</dbReference>
<dbReference type="AlphaFoldDB" id="A0A6J6LMD5"/>
<keyword evidence="7" id="KW-0346">Stress response</keyword>
<dbReference type="NCBIfam" id="NF010871">
    <property type="entry name" value="PRK14278.1"/>
    <property type="match status" value="1"/>
</dbReference>
<evidence type="ECO:0000256" key="8">
    <source>
        <dbReference type="ARBA" id="ARBA00023186"/>
    </source>
</evidence>
<evidence type="ECO:0000259" key="10">
    <source>
        <dbReference type="PROSITE" id="PS51188"/>
    </source>
</evidence>
<evidence type="ECO:0000256" key="1">
    <source>
        <dbReference type="ARBA" id="ARBA00022490"/>
    </source>
</evidence>
<accession>A0A6J6LMD5</accession>
<feature type="domain" description="J" evidence="9">
    <location>
        <begin position="7"/>
        <end position="71"/>
    </location>
</feature>
<proteinExistence type="inferred from homology"/>
<dbReference type="GO" id="GO:0008270">
    <property type="term" value="F:zinc ion binding"/>
    <property type="evidence" value="ECO:0007669"/>
    <property type="project" value="UniProtKB-KW"/>
</dbReference>
<dbReference type="Pfam" id="PF00684">
    <property type="entry name" value="DnaJ_CXXCXGXG"/>
    <property type="match status" value="1"/>
</dbReference>
<dbReference type="InterPro" id="IPR001623">
    <property type="entry name" value="DnaJ_domain"/>
</dbReference>
<keyword evidence="3" id="KW-0479">Metal-binding</keyword>
<keyword evidence="8" id="KW-0143">Chaperone</keyword>
<dbReference type="InterPro" id="IPR002939">
    <property type="entry name" value="DnaJ_C"/>
</dbReference>
<dbReference type="GO" id="GO:0031072">
    <property type="term" value="F:heat shock protein binding"/>
    <property type="evidence" value="ECO:0007669"/>
    <property type="project" value="InterPro"/>
</dbReference>
<keyword evidence="2" id="KW-0235">DNA replication</keyword>
<dbReference type="PROSITE" id="PS50076">
    <property type="entry name" value="DNAJ_2"/>
    <property type="match status" value="1"/>
</dbReference>
<dbReference type="Pfam" id="PF00226">
    <property type="entry name" value="DnaJ"/>
    <property type="match status" value="1"/>
</dbReference>
<dbReference type="Pfam" id="PF01556">
    <property type="entry name" value="DnaJ_C"/>
    <property type="match status" value="1"/>
</dbReference>
<reference evidence="11" key="1">
    <citation type="submission" date="2020-05" db="EMBL/GenBank/DDBJ databases">
        <authorList>
            <person name="Chiriac C."/>
            <person name="Salcher M."/>
            <person name="Ghai R."/>
            <person name="Kavagutti S V."/>
        </authorList>
    </citation>
    <scope>NUCLEOTIDE SEQUENCE</scope>
</reference>
<dbReference type="InterPro" id="IPR018253">
    <property type="entry name" value="DnaJ_domain_CS"/>
</dbReference>
<dbReference type="HAMAP" id="MF_01152">
    <property type="entry name" value="DnaJ"/>
    <property type="match status" value="1"/>
</dbReference>
<dbReference type="GO" id="GO:0009408">
    <property type="term" value="P:response to heat"/>
    <property type="evidence" value="ECO:0007669"/>
    <property type="project" value="InterPro"/>
</dbReference>
<keyword evidence="4" id="KW-0677">Repeat</keyword>
<evidence type="ECO:0000313" key="11">
    <source>
        <dbReference type="EMBL" id="CAB4663050.1"/>
    </source>
</evidence>
<dbReference type="GO" id="GO:0042026">
    <property type="term" value="P:protein refolding"/>
    <property type="evidence" value="ECO:0007669"/>
    <property type="project" value="TreeGrafter"/>
</dbReference>
<dbReference type="InterPro" id="IPR008971">
    <property type="entry name" value="HSP40/DnaJ_pept-bd"/>
</dbReference>
<evidence type="ECO:0000259" key="9">
    <source>
        <dbReference type="PROSITE" id="PS50076"/>
    </source>
</evidence>
<dbReference type="CDD" id="cd10719">
    <property type="entry name" value="DnaJ_zf"/>
    <property type="match status" value="1"/>
</dbReference>
<dbReference type="CDD" id="cd06257">
    <property type="entry name" value="DnaJ"/>
    <property type="match status" value="1"/>
</dbReference>
<dbReference type="CDD" id="cd10747">
    <property type="entry name" value="DnaJ_C"/>
    <property type="match status" value="1"/>
</dbReference>
<organism evidence="11">
    <name type="scientific">freshwater metagenome</name>
    <dbReference type="NCBI Taxonomy" id="449393"/>
    <lineage>
        <taxon>unclassified sequences</taxon>
        <taxon>metagenomes</taxon>
        <taxon>ecological metagenomes</taxon>
    </lineage>
</organism>
<keyword evidence="1" id="KW-0963">Cytoplasm</keyword>
<dbReference type="Gene3D" id="2.60.260.20">
    <property type="entry name" value="Urease metallochaperone UreE, N-terminal domain"/>
    <property type="match status" value="2"/>
</dbReference>
<evidence type="ECO:0000256" key="3">
    <source>
        <dbReference type="ARBA" id="ARBA00022723"/>
    </source>
</evidence>
<feature type="domain" description="CR-type" evidence="10">
    <location>
        <begin position="128"/>
        <end position="210"/>
    </location>
</feature>
<keyword evidence="5" id="KW-0863">Zinc-finger</keyword>
<dbReference type="Gene3D" id="6.20.20.10">
    <property type="match status" value="2"/>
</dbReference>
<dbReference type="InterPro" id="IPR036410">
    <property type="entry name" value="HSP_DnaJ_Cys-rich_dom_sf"/>
</dbReference>
<dbReference type="InterPro" id="IPR001305">
    <property type="entry name" value="HSP_DnaJ_Cys-rich_dom"/>
</dbReference>